<dbReference type="GO" id="GO:0071972">
    <property type="term" value="F:peptidoglycan L,D-transpeptidase activity"/>
    <property type="evidence" value="ECO:0007669"/>
    <property type="project" value="TreeGrafter"/>
</dbReference>
<dbReference type="UniPathway" id="UPA00219"/>
<dbReference type="Pfam" id="PF03734">
    <property type="entry name" value="YkuD"/>
    <property type="match status" value="1"/>
</dbReference>
<feature type="active site" description="Proton donor/acceptor" evidence="9">
    <location>
        <position position="152"/>
    </location>
</feature>
<keyword evidence="5" id="KW-0378">Hydrolase</keyword>
<reference evidence="12 13" key="1">
    <citation type="submission" date="2006-01" db="EMBL/GenBank/DDBJ databases">
        <title>Complete sequence of Rhodopseudomonas palustris HaA2.</title>
        <authorList>
            <consortium name="US DOE Joint Genome Institute"/>
            <person name="Copeland A."/>
            <person name="Lucas S."/>
            <person name="Lapidus A."/>
            <person name="Barry K."/>
            <person name="Detter J.C."/>
            <person name="Glavina T."/>
            <person name="Hammon N."/>
            <person name="Israni S."/>
            <person name="Pitluck S."/>
            <person name="Chain P."/>
            <person name="Malfatti S."/>
            <person name="Shin M."/>
            <person name="Vergez L."/>
            <person name="Schmutz J."/>
            <person name="Larimer F."/>
            <person name="Land M."/>
            <person name="Hauser L."/>
            <person name="Pelletier D.A."/>
            <person name="Kyrpides N."/>
            <person name="Anderson I."/>
            <person name="Oda Y."/>
            <person name="Harwood C.S."/>
            <person name="Richardson P."/>
        </authorList>
    </citation>
    <scope>NUCLEOTIDE SEQUENCE [LARGE SCALE GENOMIC DNA]</scope>
    <source>
        <strain evidence="12 13">HaA2</strain>
    </source>
</reference>
<feature type="chain" id="PRO_5004209910" evidence="10">
    <location>
        <begin position="26"/>
        <end position="193"/>
    </location>
</feature>
<dbReference type="SUPFAM" id="SSF141523">
    <property type="entry name" value="L,D-transpeptidase catalytic domain-like"/>
    <property type="match status" value="1"/>
</dbReference>
<keyword evidence="10" id="KW-0732">Signal</keyword>
<name>Q2IT36_RHOP2</name>
<proteinExistence type="inferred from homology"/>
<dbReference type="GO" id="GO:0016757">
    <property type="term" value="F:glycosyltransferase activity"/>
    <property type="evidence" value="ECO:0007669"/>
    <property type="project" value="UniProtKB-KW"/>
</dbReference>
<evidence type="ECO:0000256" key="2">
    <source>
        <dbReference type="ARBA" id="ARBA00005992"/>
    </source>
</evidence>
<feature type="domain" description="L,D-TPase catalytic" evidence="11">
    <location>
        <begin position="63"/>
        <end position="192"/>
    </location>
</feature>
<accession>Q2IT36</accession>
<evidence type="ECO:0000256" key="10">
    <source>
        <dbReference type="SAM" id="SignalP"/>
    </source>
</evidence>
<sequence>MVRSVARVFVFAAAIAVAGILPASAQEDLREVMGFGPFFRSGSSGVSPVPREWVQFMGNYAPGTIVISTSERRLYLVGADGTALRYGIGVGRDGFRWSGTHRITAKKEWPSWTPPAQMLRRRPDLPRHMAGGEDNPLGARAMYLGSTLYRIHGSNEPETIGQAVSSGCFRMTNEDVKDLYERVRVGTTVVVKN</sequence>
<evidence type="ECO:0000256" key="6">
    <source>
        <dbReference type="ARBA" id="ARBA00022960"/>
    </source>
</evidence>
<evidence type="ECO:0000256" key="8">
    <source>
        <dbReference type="ARBA" id="ARBA00023316"/>
    </source>
</evidence>
<keyword evidence="8 9" id="KW-0961">Cell wall biogenesis/degradation</keyword>
<dbReference type="GO" id="GO:0018104">
    <property type="term" value="P:peptidoglycan-protein cross-linking"/>
    <property type="evidence" value="ECO:0007669"/>
    <property type="project" value="TreeGrafter"/>
</dbReference>
<dbReference type="PANTHER" id="PTHR30582:SF24">
    <property type="entry name" value="L,D-TRANSPEPTIDASE ERFK_SRFK-RELATED"/>
    <property type="match status" value="1"/>
</dbReference>
<evidence type="ECO:0000256" key="4">
    <source>
        <dbReference type="ARBA" id="ARBA00022679"/>
    </source>
</evidence>
<comment type="similarity">
    <text evidence="2">Belongs to the YkuD family.</text>
</comment>
<dbReference type="InterPro" id="IPR038063">
    <property type="entry name" value="Transpep_catalytic_dom"/>
</dbReference>
<dbReference type="Proteomes" id="UP000008809">
    <property type="component" value="Chromosome"/>
</dbReference>
<dbReference type="EMBL" id="CP000250">
    <property type="protein sequence ID" value="ABD08624.1"/>
    <property type="molecule type" value="Genomic_DNA"/>
</dbReference>
<dbReference type="GO" id="GO:0008360">
    <property type="term" value="P:regulation of cell shape"/>
    <property type="evidence" value="ECO:0007669"/>
    <property type="project" value="UniProtKB-UniRule"/>
</dbReference>
<dbReference type="KEGG" id="rpb:RPB_3931"/>
<comment type="pathway">
    <text evidence="1 9">Cell wall biogenesis; peptidoglycan biosynthesis.</text>
</comment>
<dbReference type="Gene3D" id="2.40.440.10">
    <property type="entry name" value="L,D-transpeptidase catalytic domain-like"/>
    <property type="match status" value="1"/>
</dbReference>
<feature type="signal peptide" evidence="10">
    <location>
        <begin position="1"/>
        <end position="25"/>
    </location>
</feature>
<evidence type="ECO:0000256" key="9">
    <source>
        <dbReference type="PROSITE-ProRule" id="PRU01373"/>
    </source>
</evidence>
<evidence type="ECO:0000256" key="7">
    <source>
        <dbReference type="ARBA" id="ARBA00022984"/>
    </source>
</evidence>
<dbReference type="InterPro" id="IPR050979">
    <property type="entry name" value="LD-transpeptidase"/>
</dbReference>
<dbReference type="CDD" id="cd16913">
    <property type="entry name" value="YkuD_like"/>
    <property type="match status" value="1"/>
</dbReference>
<dbReference type="OrthoDB" id="9813664at2"/>
<evidence type="ECO:0000313" key="12">
    <source>
        <dbReference type="EMBL" id="ABD08624.1"/>
    </source>
</evidence>
<keyword evidence="6 9" id="KW-0133">Cell shape</keyword>
<evidence type="ECO:0000256" key="3">
    <source>
        <dbReference type="ARBA" id="ARBA00022676"/>
    </source>
</evidence>
<dbReference type="eggNOG" id="COG1376">
    <property type="taxonomic scope" value="Bacteria"/>
</dbReference>
<keyword evidence="3" id="KW-0328">Glycosyltransferase</keyword>
<evidence type="ECO:0000313" key="13">
    <source>
        <dbReference type="Proteomes" id="UP000008809"/>
    </source>
</evidence>
<evidence type="ECO:0000256" key="5">
    <source>
        <dbReference type="ARBA" id="ARBA00022801"/>
    </source>
</evidence>
<gene>
    <name evidence="12" type="ordered locus">RPB_3931</name>
</gene>
<dbReference type="RefSeq" id="WP_011442808.1">
    <property type="nucleotide sequence ID" value="NC_007778.1"/>
</dbReference>
<evidence type="ECO:0000256" key="1">
    <source>
        <dbReference type="ARBA" id="ARBA00004752"/>
    </source>
</evidence>
<keyword evidence="7 9" id="KW-0573">Peptidoglycan synthesis</keyword>
<dbReference type="PANTHER" id="PTHR30582">
    <property type="entry name" value="L,D-TRANSPEPTIDASE"/>
    <property type="match status" value="1"/>
</dbReference>
<dbReference type="InterPro" id="IPR005490">
    <property type="entry name" value="LD_TPept_cat_dom"/>
</dbReference>
<dbReference type="HOGENOM" id="CLU_042399_2_1_5"/>
<keyword evidence="13" id="KW-1185">Reference proteome</keyword>
<protein>
    <submittedName>
        <fullName evidence="12">ErfK/YbiS/YcfS/YnhG</fullName>
    </submittedName>
</protein>
<dbReference type="MEROPS" id="C82.003"/>
<organism evidence="12 13">
    <name type="scientific">Rhodopseudomonas palustris (strain HaA2)</name>
    <dbReference type="NCBI Taxonomy" id="316058"/>
    <lineage>
        <taxon>Bacteria</taxon>
        <taxon>Pseudomonadati</taxon>
        <taxon>Pseudomonadota</taxon>
        <taxon>Alphaproteobacteria</taxon>
        <taxon>Hyphomicrobiales</taxon>
        <taxon>Nitrobacteraceae</taxon>
        <taxon>Rhodopseudomonas</taxon>
    </lineage>
</organism>
<dbReference type="GO" id="GO:0071555">
    <property type="term" value="P:cell wall organization"/>
    <property type="evidence" value="ECO:0007669"/>
    <property type="project" value="UniProtKB-UniRule"/>
</dbReference>
<dbReference type="PROSITE" id="PS52029">
    <property type="entry name" value="LD_TPASE"/>
    <property type="match status" value="1"/>
</dbReference>
<dbReference type="AlphaFoldDB" id="Q2IT36"/>
<dbReference type="STRING" id="316058.RPB_3931"/>
<keyword evidence="4" id="KW-0808">Transferase</keyword>
<dbReference type="FunFam" id="2.40.440.10:FF:000002">
    <property type="entry name" value="L,D-transpeptidase ErfK/SrfK"/>
    <property type="match status" value="1"/>
</dbReference>
<feature type="active site" description="Nucleophile" evidence="9">
    <location>
        <position position="168"/>
    </location>
</feature>
<evidence type="ECO:0000259" key="11">
    <source>
        <dbReference type="PROSITE" id="PS52029"/>
    </source>
</evidence>
<dbReference type="GO" id="GO:0005576">
    <property type="term" value="C:extracellular region"/>
    <property type="evidence" value="ECO:0007669"/>
    <property type="project" value="TreeGrafter"/>
</dbReference>